<proteinExistence type="predicted"/>
<feature type="transmembrane region" description="Helical" evidence="1">
    <location>
        <begin position="97"/>
        <end position="115"/>
    </location>
</feature>
<accession>A0A420WD86</accession>
<gene>
    <name evidence="2" type="ORF">DES40_1690</name>
</gene>
<dbReference type="InParanoid" id="A0A420WD86"/>
<name>A0A420WD86_9PROT</name>
<evidence type="ECO:0000313" key="2">
    <source>
        <dbReference type="EMBL" id="RKQ68915.1"/>
    </source>
</evidence>
<dbReference type="RefSeq" id="WP_121100718.1">
    <property type="nucleotide sequence ID" value="NZ_RBII01000002.1"/>
</dbReference>
<dbReference type="EMBL" id="RBII01000002">
    <property type="protein sequence ID" value="RKQ68915.1"/>
    <property type="molecule type" value="Genomic_DNA"/>
</dbReference>
<comment type="caution">
    <text evidence="2">The sequence shown here is derived from an EMBL/GenBank/DDBJ whole genome shotgun (WGS) entry which is preliminary data.</text>
</comment>
<sequence>MAHGKGTSHHKLHGFVGWGLIIGLPFALCCAICAVNSGTDISPSAGFISWLSSPVGALGLLAFATAAIWYCKLEMDEVIMDYFGGSLQKFGLLKNKIVAFLIWAALAYAVIKLAFL</sequence>
<dbReference type="SUPFAM" id="SSF81343">
    <property type="entry name" value="Fumarate reductase respiratory complex transmembrane subunits"/>
    <property type="match status" value="1"/>
</dbReference>
<dbReference type="GO" id="GO:0016020">
    <property type="term" value="C:membrane"/>
    <property type="evidence" value="ECO:0007669"/>
    <property type="project" value="InterPro"/>
</dbReference>
<dbReference type="AlphaFoldDB" id="A0A420WD86"/>
<keyword evidence="1" id="KW-1133">Transmembrane helix</keyword>
<dbReference type="InterPro" id="IPR034804">
    <property type="entry name" value="SQR/QFR_C/D"/>
</dbReference>
<evidence type="ECO:0008006" key="4">
    <source>
        <dbReference type="Google" id="ProtNLM"/>
    </source>
</evidence>
<protein>
    <recommendedName>
        <fullName evidence="4">Succinate dehydrogenase subunit D</fullName>
    </recommendedName>
</protein>
<dbReference type="Gene3D" id="1.20.1300.10">
    <property type="entry name" value="Fumarate reductase/succinate dehydrogenase, transmembrane subunit"/>
    <property type="match status" value="1"/>
</dbReference>
<keyword evidence="1" id="KW-0812">Transmembrane</keyword>
<organism evidence="2 3">
    <name type="scientific">Litorimonas taeanensis</name>
    <dbReference type="NCBI Taxonomy" id="568099"/>
    <lineage>
        <taxon>Bacteria</taxon>
        <taxon>Pseudomonadati</taxon>
        <taxon>Pseudomonadota</taxon>
        <taxon>Alphaproteobacteria</taxon>
        <taxon>Maricaulales</taxon>
        <taxon>Robiginitomaculaceae</taxon>
    </lineage>
</organism>
<dbReference type="OrthoDB" id="9809280at2"/>
<reference evidence="2 3" key="1">
    <citation type="submission" date="2018-10" db="EMBL/GenBank/DDBJ databases">
        <title>Genomic Encyclopedia of Type Strains, Phase IV (KMG-IV): sequencing the most valuable type-strain genomes for metagenomic binning, comparative biology and taxonomic classification.</title>
        <authorList>
            <person name="Goeker M."/>
        </authorList>
    </citation>
    <scope>NUCLEOTIDE SEQUENCE [LARGE SCALE GENOMIC DNA]</scope>
    <source>
        <strain evidence="2 3">DSM 22008</strain>
    </source>
</reference>
<keyword evidence="3" id="KW-1185">Reference proteome</keyword>
<evidence type="ECO:0000256" key="1">
    <source>
        <dbReference type="SAM" id="Phobius"/>
    </source>
</evidence>
<feature type="transmembrane region" description="Helical" evidence="1">
    <location>
        <begin position="15"/>
        <end position="35"/>
    </location>
</feature>
<feature type="transmembrane region" description="Helical" evidence="1">
    <location>
        <begin position="47"/>
        <end position="70"/>
    </location>
</feature>
<dbReference type="Proteomes" id="UP000282211">
    <property type="component" value="Unassembled WGS sequence"/>
</dbReference>
<keyword evidence="1" id="KW-0472">Membrane</keyword>
<evidence type="ECO:0000313" key="3">
    <source>
        <dbReference type="Proteomes" id="UP000282211"/>
    </source>
</evidence>